<dbReference type="RefSeq" id="WP_007625013.1">
    <property type="nucleotide sequence ID" value="NZ_BAEO01000065.1"/>
</dbReference>
<dbReference type="EMBL" id="BAEO01000065">
    <property type="protein sequence ID" value="GAC21730.1"/>
    <property type="molecule type" value="Genomic_DNA"/>
</dbReference>
<evidence type="ECO:0000256" key="4">
    <source>
        <dbReference type="ARBA" id="ARBA00023239"/>
    </source>
</evidence>
<name>K6ZE90_9ALTE</name>
<dbReference type="UniPathway" id="UPA00251">
    <property type="reaction ID" value="UER00320"/>
</dbReference>
<evidence type="ECO:0000259" key="10">
    <source>
        <dbReference type="Pfam" id="PF02602"/>
    </source>
</evidence>
<evidence type="ECO:0000256" key="3">
    <source>
        <dbReference type="ARBA" id="ARBA00013109"/>
    </source>
</evidence>
<evidence type="ECO:0000256" key="6">
    <source>
        <dbReference type="ARBA" id="ARBA00037589"/>
    </source>
</evidence>
<evidence type="ECO:0000313" key="12">
    <source>
        <dbReference type="Proteomes" id="UP000006327"/>
    </source>
</evidence>
<comment type="catalytic activity">
    <reaction evidence="8 9">
        <text>hydroxymethylbilane = uroporphyrinogen III + H2O</text>
        <dbReference type="Rhea" id="RHEA:18965"/>
        <dbReference type="ChEBI" id="CHEBI:15377"/>
        <dbReference type="ChEBI" id="CHEBI:57308"/>
        <dbReference type="ChEBI" id="CHEBI:57845"/>
        <dbReference type="EC" id="4.2.1.75"/>
    </reaction>
</comment>
<dbReference type="CDD" id="cd06578">
    <property type="entry name" value="HemD"/>
    <property type="match status" value="1"/>
</dbReference>
<dbReference type="PANTHER" id="PTHR38042">
    <property type="entry name" value="UROPORPHYRINOGEN-III SYNTHASE, CHLOROPLASTIC"/>
    <property type="match status" value="1"/>
</dbReference>
<reference evidence="11 12" key="1">
    <citation type="journal article" date="2017" name="Antonie Van Leeuwenhoek">
        <title>Rhizobium rhizosphaerae sp. nov., a novel species isolated from rice rhizosphere.</title>
        <authorList>
            <person name="Zhao J.J."/>
            <person name="Zhang J."/>
            <person name="Zhang R.J."/>
            <person name="Zhang C.W."/>
            <person name="Yin H.Q."/>
            <person name="Zhang X.X."/>
        </authorList>
    </citation>
    <scope>NUCLEOTIDE SEQUENCE [LARGE SCALE GENOMIC DNA]</scope>
    <source>
        <strain evidence="11 12">BSs20135</strain>
    </source>
</reference>
<dbReference type="eggNOG" id="COG1587">
    <property type="taxonomic scope" value="Bacteria"/>
</dbReference>
<proteinExistence type="inferred from homology"/>
<dbReference type="GO" id="GO:0004852">
    <property type="term" value="F:uroporphyrinogen-III synthase activity"/>
    <property type="evidence" value="ECO:0007669"/>
    <property type="project" value="UniProtKB-UniRule"/>
</dbReference>
<protein>
    <recommendedName>
        <fullName evidence="7 9">Uroporphyrinogen-III synthase</fullName>
        <ecNumber evidence="3 9">4.2.1.75</ecNumber>
    </recommendedName>
</protein>
<dbReference type="SUPFAM" id="SSF69618">
    <property type="entry name" value="HemD-like"/>
    <property type="match status" value="1"/>
</dbReference>
<dbReference type="Proteomes" id="UP000006327">
    <property type="component" value="Unassembled WGS sequence"/>
</dbReference>
<keyword evidence="12" id="KW-1185">Reference proteome</keyword>
<accession>K6ZE90</accession>
<dbReference type="InterPro" id="IPR036108">
    <property type="entry name" value="4pyrrol_syn_uPrphyn_synt_sf"/>
</dbReference>
<dbReference type="InterPro" id="IPR003754">
    <property type="entry name" value="4pyrrol_synth_uPrphyn_synth"/>
</dbReference>
<evidence type="ECO:0000256" key="5">
    <source>
        <dbReference type="ARBA" id="ARBA00023244"/>
    </source>
</evidence>
<comment type="function">
    <text evidence="6 9">Catalyzes cyclization of the linear tetrapyrrole, hydroxymethylbilane, to the macrocyclic uroporphyrinogen III.</text>
</comment>
<dbReference type="InterPro" id="IPR039793">
    <property type="entry name" value="UROS/Hem4"/>
</dbReference>
<evidence type="ECO:0000256" key="7">
    <source>
        <dbReference type="ARBA" id="ARBA00040167"/>
    </source>
</evidence>
<dbReference type="GO" id="GO:0006782">
    <property type="term" value="P:protoporphyrinogen IX biosynthetic process"/>
    <property type="evidence" value="ECO:0007669"/>
    <property type="project" value="UniProtKB-UniRule"/>
</dbReference>
<sequence length="251" mass="27903">MKFLLLRPQAKCRASAQAFKFANLPAVACGLIDTVLDDDAIRQLPAKIADLHNSTVKNIYVIVTSTMAAQQCVLMKNQWPENLCFYAVGATTGDILQQAGLVVTVPKEARTEGLLALHDLNNVSNQVIVIMKGFGGRELLYDTLVSRGAKVEEWEVYKRVKLDVPVSTQDWRTTQIRCIIATSGEVIHAAFDYFEASWLKRLNWIVVSQRTADIASKLGATQIDISRDASDQALIQCAQQFDIRARHSSEH</sequence>
<dbReference type="EC" id="4.2.1.75" evidence="3 9"/>
<dbReference type="GO" id="GO:0006780">
    <property type="term" value="P:uroporphyrinogen III biosynthetic process"/>
    <property type="evidence" value="ECO:0007669"/>
    <property type="project" value="UniProtKB-UniRule"/>
</dbReference>
<evidence type="ECO:0000256" key="2">
    <source>
        <dbReference type="ARBA" id="ARBA00008133"/>
    </source>
</evidence>
<dbReference type="PANTHER" id="PTHR38042:SF1">
    <property type="entry name" value="UROPORPHYRINOGEN-III SYNTHASE, CHLOROPLASTIC"/>
    <property type="match status" value="1"/>
</dbReference>
<evidence type="ECO:0000313" key="11">
    <source>
        <dbReference type="EMBL" id="GAC21730.1"/>
    </source>
</evidence>
<evidence type="ECO:0000256" key="9">
    <source>
        <dbReference type="RuleBase" id="RU366031"/>
    </source>
</evidence>
<comment type="caution">
    <text evidence="11">The sequence shown here is derived from an EMBL/GenBank/DDBJ whole genome shotgun (WGS) entry which is preliminary data.</text>
</comment>
<evidence type="ECO:0000256" key="1">
    <source>
        <dbReference type="ARBA" id="ARBA00004772"/>
    </source>
</evidence>
<dbReference type="Pfam" id="PF02602">
    <property type="entry name" value="HEM4"/>
    <property type="match status" value="1"/>
</dbReference>
<keyword evidence="4 9" id="KW-0456">Lyase</keyword>
<organism evidence="11 12">
    <name type="scientific">Paraglaciecola arctica BSs20135</name>
    <dbReference type="NCBI Taxonomy" id="493475"/>
    <lineage>
        <taxon>Bacteria</taxon>
        <taxon>Pseudomonadati</taxon>
        <taxon>Pseudomonadota</taxon>
        <taxon>Gammaproteobacteria</taxon>
        <taxon>Alteromonadales</taxon>
        <taxon>Alteromonadaceae</taxon>
        <taxon>Paraglaciecola</taxon>
    </lineage>
</organism>
<feature type="domain" description="Tetrapyrrole biosynthesis uroporphyrinogen III synthase" evidence="10">
    <location>
        <begin position="43"/>
        <end position="236"/>
    </location>
</feature>
<comment type="pathway">
    <text evidence="1 9">Porphyrin-containing compound metabolism; protoporphyrin-IX biosynthesis; coproporphyrinogen-III from 5-aminolevulinate: step 3/4.</text>
</comment>
<comment type="similarity">
    <text evidence="2 9">Belongs to the uroporphyrinogen-III synthase family.</text>
</comment>
<dbReference type="Gene3D" id="3.40.50.10090">
    <property type="match status" value="2"/>
</dbReference>
<keyword evidence="5 9" id="KW-0627">Porphyrin biosynthesis</keyword>
<dbReference type="AlphaFoldDB" id="K6ZE90"/>
<evidence type="ECO:0000256" key="8">
    <source>
        <dbReference type="ARBA" id="ARBA00048617"/>
    </source>
</evidence>
<dbReference type="STRING" id="493475.GARC_4793"/>
<gene>
    <name evidence="11" type="primary">hemD</name>
    <name evidence="11" type="ORF">GARC_4793</name>
</gene>